<dbReference type="InterPro" id="IPR037407">
    <property type="entry name" value="MLP_fam"/>
</dbReference>
<organism evidence="2 3">
    <name type="scientific">Gordonia aichiensis NBRC 108223</name>
    <dbReference type="NCBI Taxonomy" id="1220583"/>
    <lineage>
        <taxon>Bacteria</taxon>
        <taxon>Bacillati</taxon>
        <taxon>Actinomycetota</taxon>
        <taxon>Actinomycetes</taxon>
        <taxon>Mycobacteriales</taxon>
        <taxon>Gordoniaceae</taxon>
        <taxon>Gordonia</taxon>
    </lineage>
</organism>
<dbReference type="AlphaFoldDB" id="L7KFL9"/>
<dbReference type="PANTHER" id="PTHR38444">
    <property type="entry name" value="ENTEROBACTIN BIOSYNTHESIS PROTEIN YBDZ"/>
    <property type="match status" value="1"/>
</dbReference>
<feature type="domain" description="MbtH-like" evidence="1">
    <location>
        <begin position="3"/>
        <end position="53"/>
    </location>
</feature>
<dbReference type="GO" id="GO:0019290">
    <property type="term" value="P:siderophore biosynthetic process"/>
    <property type="evidence" value="ECO:0007669"/>
    <property type="project" value="TreeGrafter"/>
</dbReference>
<dbReference type="EMBL" id="BANR01000003">
    <property type="protein sequence ID" value="GAC47296.1"/>
    <property type="molecule type" value="Genomic_DNA"/>
</dbReference>
<evidence type="ECO:0000313" key="2">
    <source>
        <dbReference type="EMBL" id="GAC47296.1"/>
    </source>
</evidence>
<dbReference type="SMART" id="SM00923">
    <property type="entry name" value="MbtH"/>
    <property type="match status" value="1"/>
</dbReference>
<dbReference type="InterPro" id="IPR038020">
    <property type="entry name" value="MbtH-like_sf"/>
</dbReference>
<evidence type="ECO:0000313" key="3">
    <source>
        <dbReference type="Proteomes" id="UP000010988"/>
    </source>
</evidence>
<gene>
    <name evidence="2" type="ORF">GOACH_03_03140</name>
</gene>
<dbReference type="OrthoDB" id="7584480at2"/>
<dbReference type="SUPFAM" id="SSF160582">
    <property type="entry name" value="MbtH-like"/>
    <property type="match status" value="1"/>
</dbReference>
<dbReference type="RefSeq" id="WP_005170366.1">
    <property type="nucleotide sequence ID" value="NZ_BANR01000003.1"/>
</dbReference>
<accession>L7KFL9</accession>
<protein>
    <recommendedName>
        <fullName evidence="1">MbtH-like domain-containing protein</fullName>
    </recommendedName>
</protein>
<dbReference type="InterPro" id="IPR005153">
    <property type="entry name" value="MbtH-like_dom"/>
</dbReference>
<evidence type="ECO:0000259" key="1">
    <source>
        <dbReference type="SMART" id="SM00923"/>
    </source>
</evidence>
<dbReference type="Gene3D" id="3.90.820.10">
    <property type="entry name" value="Structural Genomics, Unknown Function 30-nov-00 1gh9 Mol_id"/>
    <property type="match status" value="1"/>
</dbReference>
<dbReference type="Pfam" id="PF03621">
    <property type="entry name" value="MbtH"/>
    <property type="match status" value="1"/>
</dbReference>
<reference evidence="2 3" key="1">
    <citation type="submission" date="2012-12" db="EMBL/GenBank/DDBJ databases">
        <title>Whole genome shotgun sequence of Gordonia aichiensis NBRC 108223.</title>
        <authorList>
            <person name="Isaki-Nakamura S."/>
            <person name="Hosoyama A."/>
            <person name="Tsuchikane K."/>
            <person name="Ando Y."/>
            <person name="Baba S."/>
            <person name="Ohji S."/>
            <person name="Hamada M."/>
            <person name="Tamura T."/>
            <person name="Yamazoe A."/>
            <person name="Yamazaki S."/>
            <person name="Fujita N."/>
        </authorList>
    </citation>
    <scope>NUCLEOTIDE SEQUENCE [LARGE SCALE GENOMIC DNA]</scope>
    <source>
        <strain evidence="2 3">NBRC 108223</strain>
    </source>
</reference>
<proteinExistence type="predicted"/>
<dbReference type="STRING" id="1220583.GOACH_03_03140"/>
<comment type="caution">
    <text evidence="2">The sequence shown here is derived from an EMBL/GenBank/DDBJ whole genome shotgun (WGS) entry which is preliminary data.</text>
</comment>
<name>L7KFL9_9ACTN</name>
<dbReference type="PANTHER" id="PTHR38444:SF1">
    <property type="entry name" value="ENTEROBACTIN BIOSYNTHESIS PROTEIN YBDZ"/>
    <property type="match status" value="1"/>
</dbReference>
<dbReference type="GO" id="GO:0005829">
    <property type="term" value="C:cytosol"/>
    <property type="evidence" value="ECO:0007669"/>
    <property type="project" value="TreeGrafter"/>
</dbReference>
<keyword evidence="3" id="KW-1185">Reference proteome</keyword>
<dbReference type="eggNOG" id="COG3251">
    <property type="taxonomic scope" value="Bacteria"/>
</dbReference>
<sequence>MTNPFDDVDGVFLVLVNQENQHSLWPQFAPVPAGWRSVYGPSGHDDCLSYVEENWTDLRPASLIEAMEGSTRADHRTTQAD</sequence>
<dbReference type="Proteomes" id="UP000010988">
    <property type="component" value="Unassembled WGS sequence"/>
</dbReference>